<evidence type="ECO:0000313" key="1">
    <source>
        <dbReference type="EMBL" id="MCD2195150.1"/>
    </source>
</evidence>
<dbReference type="RefSeq" id="WP_230735912.1">
    <property type="nucleotide sequence ID" value="NZ_JAJNDB010000003.1"/>
</dbReference>
<reference evidence="1 2" key="1">
    <citation type="submission" date="2021-11" db="EMBL/GenBank/DDBJ databases">
        <title>Draft genome sequence of Actinomycetospora sp. SF1 isolated from the rhizosphere soil.</title>
        <authorList>
            <person name="Duangmal K."/>
            <person name="Chantavorakit T."/>
        </authorList>
    </citation>
    <scope>NUCLEOTIDE SEQUENCE [LARGE SCALE GENOMIC DNA]</scope>
    <source>
        <strain evidence="1 2">TBRC 5722</strain>
    </source>
</reference>
<protein>
    <submittedName>
        <fullName evidence="1">Uncharacterized protein</fullName>
    </submittedName>
</protein>
<proteinExistence type="predicted"/>
<evidence type="ECO:0000313" key="2">
    <source>
        <dbReference type="Proteomes" id="UP001199469"/>
    </source>
</evidence>
<organism evidence="1 2">
    <name type="scientific">Actinomycetospora endophytica</name>
    <dbReference type="NCBI Taxonomy" id="2291215"/>
    <lineage>
        <taxon>Bacteria</taxon>
        <taxon>Bacillati</taxon>
        <taxon>Actinomycetota</taxon>
        <taxon>Actinomycetes</taxon>
        <taxon>Pseudonocardiales</taxon>
        <taxon>Pseudonocardiaceae</taxon>
        <taxon>Actinomycetospora</taxon>
    </lineage>
</organism>
<dbReference type="Proteomes" id="UP001199469">
    <property type="component" value="Unassembled WGS sequence"/>
</dbReference>
<gene>
    <name evidence="1" type="ORF">LQ327_17420</name>
</gene>
<comment type="caution">
    <text evidence="1">The sequence shown here is derived from an EMBL/GenBank/DDBJ whole genome shotgun (WGS) entry which is preliminary data.</text>
</comment>
<sequence>MPELEIPKSSLQYVRDLASWSGIEDAVDDDLLRVISAPVVAAELRRLAGAPSLVLPTEDLLDLLRARADELDQGD</sequence>
<dbReference type="EMBL" id="JAJNDB010000003">
    <property type="protein sequence ID" value="MCD2195150.1"/>
    <property type="molecule type" value="Genomic_DNA"/>
</dbReference>
<accession>A0ABS8PA60</accession>
<keyword evidence="2" id="KW-1185">Reference proteome</keyword>
<name>A0ABS8PA60_9PSEU</name>